<dbReference type="Gene3D" id="3.40.50.720">
    <property type="entry name" value="NAD(P)-binding Rossmann-like Domain"/>
    <property type="match status" value="1"/>
</dbReference>
<evidence type="ECO:0000313" key="4">
    <source>
        <dbReference type="EMBL" id="GAE26272.1"/>
    </source>
</evidence>
<reference evidence="4" key="1">
    <citation type="journal article" date="2014" name="Genome Announc.">
        <title>Draft Genome Sequences of Three Alkaliphilic Bacillus Strains, Bacillus wakoensis JCM 9140T, Bacillus akibai JCM 9157T, and Bacillus hemicellulosilyticus JCM 9152T.</title>
        <authorList>
            <person name="Yuki M."/>
            <person name="Oshima K."/>
            <person name="Suda W."/>
            <person name="Oshida Y."/>
            <person name="Kitamura K."/>
            <person name="Iida T."/>
            <person name="Hattori M."/>
            <person name="Ohkuma M."/>
        </authorList>
    </citation>
    <scope>NUCLEOTIDE SEQUENCE [LARGE SCALE GENOMIC DNA]</scope>
    <source>
        <strain evidence="4">JCM 9140</strain>
    </source>
</reference>
<dbReference type="GO" id="GO:0019305">
    <property type="term" value="P:dTDP-rhamnose biosynthetic process"/>
    <property type="evidence" value="ECO:0007669"/>
    <property type="project" value="UniProtKB-UniPathway"/>
</dbReference>
<comment type="function">
    <text evidence="2">Catalyzes the reduction of dTDP-6-deoxy-L-lyxo-4-hexulose to yield dTDP-L-rhamnose.</text>
</comment>
<keyword evidence="2" id="KW-0521">NADP</keyword>
<gene>
    <name evidence="4" type="ORF">JCM9140_2321</name>
</gene>
<dbReference type="Proteomes" id="UP000018890">
    <property type="component" value="Unassembled WGS sequence"/>
</dbReference>
<evidence type="ECO:0000259" key="3">
    <source>
        <dbReference type="Pfam" id="PF04321"/>
    </source>
</evidence>
<dbReference type="CDD" id="cd05254">
    <property type="entry name" value="dTDP_HR_like_SDR_e"/>
    <property type="match status" value="1"/>
</dbReference>
<comment type="pathway">
    <text evidence="2">Carbohydrate biosynthesis; dTDP-L-rhamnose biosynthesis.</text>
</comment>
<keyword evidence="5" id="KW-1185">Reference proteome</keyword>
<feature type="domain" description="RmlD-like substrate binding" evidence="3">
    <location>
        <begin position="1"/>
        <end position="276"/>
    </location>
</feature>
<dbReference type="FunFam" id="3.40.50.720:FF:000159">
    <property type="entry name" value="dTDP-4-dehydrorhamnose reductase"/>
    <property type="match status" value="1"/>
</dbReference>
<protein>
    <recommendedName>
        <fullName evidence="2">dTDP-4-dehydrorhamnose reductase</fullName>
        <ecNumber evidence="2">1.1.1.133</ecNumber>
    </recommendedName>
</protein>
<keyword evidence="2" id="KW-0560">Oxidoreductase</keyword>
<dbReference type="NCBIfam" id="TIGR01214">
    <property type="entry name" value="rmlD"/>
    <property type="match status" value="1"/>
</dbReference>
<evidence type="ECO:0000256" key="2">
    <source>
        <dbReference type="RuleBase" id="RU364082"/>
    </source>
</evidence>
<accession>W4Q2Q9</accession>
<dbReference type="OrthoDB" id="9803892at2"/>
<dbReference type="STRING" id="1236970.JCM9140_2321"/>
<dbReference type="GO" id="GO:0005829">
    <property type="term" value="C:cytosol"/>
    <property type="evidence" value="ECO:0007669"/>
    <property type="project" value="TreeGrafter"/>
</dbReference>
<comment type="similarity">
    <text evidence="1 2">Belongs to the dTDP-4-dehydrorhamnose reductase family.</text>
</comment>
<dbReference type="AlphaFoldDB" id="W4Q2Q9"/>
<dbReference type="UniPathway" id="UPA00124"/>
<dbReference type="InterPro" id="IPR029903">
    <property type="entry name" value="RmlD-like-bd"/>
</dbReference>
<dbReference type="EC" id="1.1.1.133" evidence="2"/>
<comment type="caution">
    <text evidence="4">The sequence shown here is derived from an EMBL/GenBank/DDBJ whole genome shotgun (WGS) entry which is preliminary data.</text>
</comment>
<dbReference type="PANTHER" id="PTHR10491:SF4">
    <property type="entry name" value="METHIONINE ADENOSYLTRANSFERASE 2 SUBUNIT BETA"/>
    <property type="match status" value="1"/>
</dbReference>
<dbReference type="EMBL" id="BAUT01000021">
    <property type="protein sequence ID" value="GAE26272.1"/>
    <property type="molecule type" value="Genomic_DNA"/>
</dbReference>
<dbReference type="InterPro" id="IPR005913">
    <property type="entry name" value="dTDP_dehydrorham_reduct"/>
</dbReference>
<dbReference type="SUPFAM" id="SSF51735">
    <property type="entry name" value="NAD(P)-binding Rossmann-fold domains"/>
    <property type="match status" value="1"/>
</dbReference>
<dbReference type="Pfam" id="PF04321">
    <property type="entry name" value="RmlD_sub_bind"/>
    <property type="match status" value="1"/>
</dbReference>
<proteinExistence type="inferred from homology"/>
<evidence type="ECO:0000313" key="5">
    <source>
        <dbReference type="Proteomes" id="UP000018890"/>
    </source>
</evidence>
<organism evidence="4 5">
    <name type="scientific">Halalkalibacter wakoensis JCM 9140</name>
    <dbReference type="NCBI Taxonomy" id="1236970"/>
    <lineage>
        <taxon>Bacteria</taxon>
        <taxon>Bacillati</taxon>
        <taxon>Bacillota</taxon>
        <taxon>Bacilli</taxon>
        <taxon>Bacillales</taxon>
        <taxon>Bacillaceae</taxon>
        <taxon>Halalkalibacter</taxon>
    </lineage>
</organism>
<dbReference type="InterPro" id="IPR036291">
    <property type="entry name" value="NAD(P)-bd_dom_sf"/>
</dbReference>
<dbReference type="RefSeq" id="WP_034745672.1">
    <property type="nucleotide sequence ID" value="NZ_BAUT01000021.1"/>
</dbReference>
<sequence length="279" mass="31146">MKILITGASGQLGQDVTLLAKAQGHNVYAFGKNELDVTSFEQVNKEISTISPDVIIHCAAYTKVDLAETEVEKAYQVNANGSRNIAVCAEKVGAKVCYISTDYVFDGTSSTPYQEYDQTNPVSIYGKSKLAGEELTRTLSSKYFIVRTSWVFGSNGPNFVKTMLRLRKEREEVSVVNDQFGAPTYTKDLASFLLELVSSEKYGVYHASNSGHCTWHEFAEAIFKEAELPVTVKPISTEQFPTAAIRPKVSLLDDVMIRSNGFQPLRNWREALREFLIER</sequence>
<evidence type="ECO:0000256" key="1">
    <source>
        <dbReference type="ARBA" id="ARBA00010944"/>
    </source>
</evidence>
<name>W4Q2Q9_9BACI</name>
<dbReference type="GO" id="GO:0008831">
    <property type="term" value="F:dTDP-4-dehydrorhamnose reductase activity"/>
    <property type="evidence" value="ECO:0007669"/>
    <property type="project" value="UniProtKB-EC"/>
</dbReference>
<dbReference type="Gene3D" id="3.90.25.10">
    <property type="entry name" value="UDP-galactose 4-epimerase, domain 1"/>
    <property type="match status" value="1"/>
</dbReference>
<dbReference type="PANTHER" id="PTHR10491">
    <property type="entry name" value="DTDP-4-DEHYDRORHAMNOSE REDUCTASE"/>
    <property type="match status" value="1"/>
</dbReference>